<name>A0A8H4W2H5_9HELO</name>
<evidence type="ECO:0000259" key="6">
    <source>
        <dbReference type="Pfam" id="PF13802"/>
    </source>
</evidence>
<dbReference type="PANTHER" id="PTHR43053">
    <property type="entry name" value="GLYCOSIDASE FAMILY 31"/>
    <property type="match status" value="1"/>
</dbReference>
<evidence type="ECO:0000259" key="5">
    <source>
        <dbReference type="Pfam" id="PF01055"/>
    </source>
</evidence>
<keyword evidence="9" id="KW-1185">Reference proteome</keyword>
<evidence type="ECO:0000256" key="1">
    <source>
        <dbReference type="ARBA" id="ARBA00007806"/>
    </source>
</evidence>
<dbReference type="GO" id="GO:0030246">
    <property type="term" value="F:carbohydrate binding"/>
    <property type="evidence" value="ECO:0007669"/>
    <property type="project" value="InterPro"/>
</dbReference>
<dbReference type="InterPro" id="IPR025887">
    <property type="entry name" value="Glyco_hydro_31_N_dom"/>
</dbReference>
<dbReference type="SUPFAM" id="SSF51011">
    <property type="entry name" value="Glycosyl hydrolase domain"/>
    <property type="match status" value="1"/>
</dbReference>
<dbReference type="Gene3D" id="3.20.20.80">
    <property type="entry name" value="Glycosidases"/>
    <property type="match status" value="1"/>
</dbReference>
<evidence type="ECO:0000313" key="8">
    <source>
        <dbReference type="EMBL" id="KAF4631753.1"/>
    </source>
</evidence>
<comment type="caution">
    <text evidence="8">The sequence shown here is derived from an EMBL/GenBank/DDBJ whole genome shotgun (WGS) entry which is preliminary data.</text>
</comment>
<dbReference type="InterPro" id="IPR017853">
    <property type="entry name" value="GH"/>
</dbReference>
<evidence type="ECO:0008006" key="10">
    <source>
        <dbReference type="Google" id="ProtNLM"/>
    </source>
</evidence>
<dbReference type="CDD" id="cd06593">
    <property type="entry name" value="GH31_xylosidase_YicI"/>
    <property type="match status" value="1"/>
</dbReference>
<proteinExistence type="inferred from homology"/>
<dbReference type="InterPro" id="IPR048395">
    <property type="entry name" value="Glyco_hydro_31_C"/>
</dbReference>
<evidence type="ECO:0000256" key="3">
    <source>
        <dbReference type="ARBA" id="ARBA00023295"/>
    </source>
</evidence>
<dbReference type="AlphaFoldDB" id="A0A8H4W2H5"/>
<accession>A0A8H4W2H5</accession>
<dbReference type="Gene3D" id="2.60.40.1760">
    <property type="entry name" value="glycosyl hydrolase (family 31)"/>
    <property type="match status" value="1"/>
</dbReference>
<organism evidence="8 9">
    <name type="scientific">Cudoniella acicularis</name>
    <dbReference type="NCBI Taxonomy" id="354080"/>
    <lineage>
        <taxon>Eukaryota</taxon>
        <taxon>Fungi</taxon>
        <taxon>Dikarya</taxon>
        <taxon>Ascomycota</taxon>
        <taxon>Pezizomycotina</taxon>
        <taxon>Leotiomycetes</taxon>
        <taxon>Helotiales</taxon>
        <taxon>Tricladiaceae</taxon>
        <taxon>Cudoniella</taxon>
    </lineage>
</organism>
<dbReference type="CDD" id="cd14752">
    <property type="entry name" value="GH31_N"/>
    <property type="match status" value="1"/>
</dbReference>
<reference evidence="8 9" key="1">
    <citation type="submission" date="2020-03" db="EMBL/GenBank/DDBJ databases">
        <title>Draft Genome Sequence of Cudoniella acicularis.</title>
        <authorList>
            <person name="Buettner E."/>
            <person name="Kellner H."/>
        </authorList>
    </citation>
    <scope>NUCLEOTIDE SEQUENCE [LARGE SCALE GENOMIC DNA]</scope>
    <source>
        <strain evidence="8 9">DSM 108380</strain>
    </source>
</reference>
<feature type="domain" description="Glycoside hydrolase family 31 TIM barrel" evidence="5">
    <location>
        <begin position="283"/>
        <end position="604"/>
    </location>
</feature>
<dbReference type="SUPFAM" id="SSF51445">
    <property type="entry name" value="(Trans)glycosidases"/>
    <property type="match status" value="1"/>
</dbReference>
<dbReference type="InterPro" id="IPR000322">
    <property type="entry name" value="Glyco_hydro_31_TIM"/>
</dbReference>
<evidence type="ECO:0000256" key="2">
    <source>
        <dbReference type="ARBA" id="ARBA00022801"/>
    </source>
</evidence>
<dbReference type="EMBL" id="JAAMPI010000413">
    <property type="protein sequence ID" value="KAF4631753.1"/>
    <property type="molecule type" value="Genomic_DNA"/>
</dbReference>
<dbReference type="Pfam" id="PF01055">
    <property type="entry name" value="Glyco_hydro_31_2nd"/>
    <property type="match status" value="1"/>
</dbReference>
<protein>
    <recommendedName>
        <fullName evidence="10">Glycoside hydrolase family 31 N-terminal domain-containing protein</fullName>
    </recommendedName>
</protein>
<dbReference type="SUPFAM" id="SSF74650">
    <property type="entry name" value="Galactose mutarotase-like"/>
    <property type="match status" value="1"/>
</dbReference>
<comment type="similarity">
    <text evidence="1 4">Belongs to the glycosyl hydrolase 31 family.</text>
</comment>
<dbReference type="GO" id="GO:0005975">
    <property type="term" value="P:carbohydrate metabolic process"/>
    <property type="evidence" value="ECO:0007669"/>
    <property type="project" value="InterPro"/>
</dbReference>
<dbReference type="InterPro" id="IPR050985">
    <property type="entry name" value="Alpha-glycosidase_related"/>
</dbReference>
<dbReference type="GO" id="GO:0004553">
    <property type="term" value="F:hydrolase activity, hydrolyzing O-glycosyl compounds"/>
    <property type="evidence" value="ECO:0007669"/>
    <property type="project" value="InterPro"/>
</dbReference>
<sequence>MTFCESNMFAGEDKGLGYAEEVYSISTREDGKALSLLCPTKKTFDKSNSLNIATLTIDIGAPFDGAISIETTHWLGALNPGPHFDLYPADKPPTSDVNILSSDILTTISSGSISATIKTDSSNFDIRFYATDGSKQLTSLLNRSVGFASVPSPRNPVQTGHIRNLQHSIFTQTGLSVGESIYGLGERSGAFNKVGHSITLWNADGGISRGQAYNNIPFWISSRGYGIFIDTPDKIELEIGSGRCSRVRTTVEGQRLKWYILHGPSPKEILQKYCILTGQPGNIPSWSFGPGLSTGSTADYDEVTVKSLVEGMKSRDISVGTFHFDSFWMKPFHWCDFVFDIEKFPDPKAQIAHLKSSVDKVCVSINPYLSQASPVFKLAASRGYLLRRKNGDIFQTDHWQTGIGIVDFTNPEAVEWYVSCLQELFDSGVDAIKTDFGQYIPTEDVEWFNAPLNPKKMRNYYAFLYTKIVYEALQDQFGENEAVLFARAASAGTQRFPVHCGSDCEPTPEGMAESIRGGLSLGLCGYSFWSVDIGGSISAGSPPPWLYKRWLAFGLLCSHSRLHGKTSSPVPWMIDGDDESAQGCSKILSKWTALRARLMPYLFSQAQESVTAGLPLSLRAMLLEFPDDPTCWYLDRQFMLGESILIAPVFEESGEVEFYLPAGRWTNFFTNKVKEGPGWFKEQHEFDTLPMYVRENTILVLGKWGERRTVYDYSKSVEVCLYHTRPGTKSTLFGCEGEVAGILEVGDDEHLVDQEFLQELSILVK</sequence>
<dbReference type="NCBIfam" id="NF007940">
    <property type="entry name" value="PRK10658.1"/>
    <property type="match status" value="1"/>
</dbReference>
<dbReference type="InterPro" id="IPR013780">
    <property type="entry name" value="Glyco_hydro_b"/>
</dbReference>
<feature type="domain" description="Glycoside hydrolase family 31 N-terminal" evidence="6">
    <location>
        <begin position="61"/>
        <end position="235"/>
    </location>
</feature>
<evidence type="ECO:0000259" key="7">
    <source>
        <dbReference type="Pfam" id="PF21365"/>
    </source>
</evidence>
<dbReference type="PANTHER" id="PTHR43053:SF4">
    <property type="entry name" value="MYOGENESIS-REGULATING GLYCOSIDASE"/>
    <property type="match status" value="1"/>
</dbReference>
<gene>
    <name evidence="8" type="ORF">G7Y89_g6379</name>
</gene>
<dbReference type="Pfam" id="PF21365">
    <property type="entry name" value="Glyco_hydro_31_3rd"/>
    <property type="match status" value="1"/>
</dbReference>
<dbReference type="OrthoDB" id="1334205at2759"/>
<dbReference type="Gene3D" id="2.60.40.1180">
    <property type="entry name" value="Golgi alpha-mannosidase II"/>
    <property type="match status" value="1"/>
</dbReference>
<dbReference type="Proteomes" id="UP000566819">
    <property type="component" value="Unassembled WGS sequence"/>
</dbReference>
<evidence type="ECO:0000313" key="9">
    <source>
        <dbReference type="Proteomes" id="UP000566819"/>
    </source>
</evidence>
<evidence type="ECO:0000256" key="4">
    <source>
        <dbReference type="RuleBase" id="RU361185"/>
    </source>
</evidence>
<dbReference type="InterPro" id="IPR011013">
    <property type="entry name" value="Gal_mutarotase_sf_dom"/>
</dbReference>
<feature type="domain" description="Glycosyl hydrolase family 31 C-terminal" evidence="7">
    <location>
        <begin position="618"/>
        <end position="699"/>
    </location>
</feature>
<keyword evidence="3 4" id="KW-0326">Glycosidase</keyword>
<keyword evidence="2 4" id="KW-0378">Hydrolase</keyword>
<dbReference type="Pfam" id="PF13802">
    <property type="entry name" value="Gal_mutarotas_2"/>
    <property type="match status" value="1"/>
</dbReference>